<dbReference type="OMA" id="DYLRCDA"/>
<feature type="signal peptide" evidence="1">
    <location>
        <begin position="1"/>
        <end position="28"/>
    </location>
</feature>
<dbReference type="AlphaFoldDB" id="A0A8W8MFE8"/>
<dbReference type="EnsemblMetazoa" id="G327.1">
    <property type="protein sequence ID" value="G327.1:cds"/>
    <property type="gene ID" value="G327"/>
</dbReference>
<sequence>MSATKFRPVSLIYFTAIVSVLFLGYTEAEDDIKLTRHNNGDDPEDLEEREGMIRLSPPTLDDEEQNSPHIPKALRCDGCRAVAYQLSSEFQRRHKNLPKKKKKLSESDVIEVVETVCSSGFENYGLKAVDGVNRVSGPGLESEKSPGMMQGGGRWPLRFQNMCNAYVGELDEMGVYEGFLEDNTLEDFLCRRDGLFSYCKNTPAPNKQEL</sequence>
<accession>A0A8W8MFE8</accession>
<evidence type="ECO:0000313" key="2">
    <source>
        <dbReference type="EnsemblMetazoa" id="G327.1:cds"/>
    </source>
</evidence>
<keyword evidence="3" id="KW-1185">Reference proteome</keyword>
<dbReference type="GO" id="GO:0034663">
    <property type="term" value="C:endoplasmic reticulum chaperone complex"/>
    <property type="evidence" value="ECO:0007669"/>
    <property type="project" value="TreeGrafter"/>
</dbReference>
<evidence type="ECO:0000256" key="1">
    <source>
        <dbReference type="SAM" id="SignalP"/>
    </source>
</evidence>
<evidence type="ECO:0008006" key="4">
    <source>
        <dbReference type="Google" id="ProtNLM"/>
    </source>
</evidence>
<dbReference type="PANTHER" id="PTHR15881">
    <property type="entry name" value="MARGINAL ZONE B- AND B1-CELL-SPECIFIC PROTEIN"/>
    <property type="match status" value="1"/>
</dbReference>
<dbReference type="OrthoDB" id="448621at2759"/>
<organism evidence="2 3">
    <name type="scientific">Magallana gigas</name>
    <name type="common">Pacific oyster</name>
    <name type="synonym">Crassostrea gigas</name>
    <dbReference type="NCBI Taxonomy" id="29159"/>
    <lineage>
        <taxon>Eukaryota</taxon>
        <taxon>Metazoa</taxon>
        <taxon>Spiralia</taxon>
        <taxon>Lophotrochozoa</taxon>
        <taxon>Mollusca</taxon>
        <taxon>Bivalvia</taxon>
        <taxon>Autobranchia</taxon>
        <taxon>Pteriomorphia</taxon>
        <taxon>Ostreida</taxon>
        <taxon>Ostreoidea</taxon>
        <taxon>Ostreidae</taxon>
        <taxon>Magallana</taxon>
    </lineage>
</organism>
<feature type="chain" id="PRO_5042431839" description="Plasma cell-induced resident endoplasmic reticulum protein" evidence="1">
    <location>
        <begin position="29"/>
        <end position="210"/>
    </location>
</feature>
<name>A0A8W8MFE8_MAGGI</name>
<dbReference type="EnsemblMetazoa" id="G327.6">
    <property type="protein sequence ID" value="G327.6:cds"/>
    <property type="gene ID" value="G327"/>
</dbReference>
<evidence type="ECO:0000313" key="3">
    <source>
        <dbReference type="Proteomes" id="UP000005408"/>
    </source>
</evidence>
<dbReference type="InterPro" id="IPR052682">
    <property type="entry name" value="MZB1"/>
</dbReference>
<dbReference type="Proteomes" id="UP000005408">
    <property type="component" value="Unassembled WGS sequence"/>
</dbReference>
<keyword evidence="1" id="KW-0732">Signal</keyword>
<protein>
    <recommendedName>
        <fullName evidence="4">Plasma cell-induced resident endoplasmic reticulum protein</fullName>
    </recommendedName>
</protein>
<proteinExistence type="predicted"/>
<reference evidence="2" key="1">
    <citation type="submission" date="2022-08" db="UniProtKB">
        <authorList>
            <consortium name="EnsemblMetazoa"/>
        </authorList>
    </citation>
    <scope>IDENTIFICATION</scope>
    <source>
        <strain evidence="2">05x7-T-G4-1.051#20</strain>
    </source>
</reference>
<dbReference type="PANTHER" id="PTHR15881:SF2">
    <property type="entry name" value="MARGINAL ZONE B- AND B1-CELL-SPECIFIC PROTEIN"/>
    <property type="match status" value="1"/>
</dbReference>
<dbReference type="GO" id="GO:0005576">
    <property type="term" value="C:extracellular region"/>
    <property type="evidence" value="ECO:0007669"/>
    <property type="project" value="TreeGrafter"/>
</dbReference>